<feature type="domain" description="Proteasome component Ecm29 N-terminal" evidence="5">
    <location>
        <begin position="9"/>
        <end position="509"/>
    </location>
</feature>
<dbReference type="Gene3D" id="1.25.10.10">
    <property type="entry name" value="Leucine-rich Repeat Variant"/>
    <property type="match status" value="2"/>
</dbReference>
<sequence length="1835" mass="206247">MSESELTLINKVELRIALAEDDKKFEETLKLYLAPLLLKLGSPYTEVRQAILKIIQYLIPRISAARTIKLPVNALLDQVKNPKLPAGEGPPLVRLYSLLLISRSIERLSPEEKKDLVPKVIENISTYPTSVTSRLFNVFCKLLDCWKVPERDSKEYSEMNIFLRFDKHPQDEEFLSRAISKFLLLQPNSTTNPLQSPGLSTADTAFFTQDAGVSYKSSQEIYAVKLRLLEFLKSGFQSINMAIPLLIASCDSSSSISDPSEILFRKLDINLEDSSFINSLVELFLGSSATFTPPVGPVLQERILSILLKSQYAAKHSDISKLSSVALASDYSKLKRTAVHFIKWVSKNNAENESLESVKEFNIDMAAQLRSNLMGEGWPRIDMAGVRNYSSAINQRLLQYEALGNILKSNPELILEDFTYFEFLFQSLEGEESDLRSAIQDALSGLTIHLPKISTISKNKLKALAKKYLSEDKIELKENLHSCRYIAIKYINCAFPFSDSEARVLCIFGTSKDNRPDTIEEAQRGLHPYWFNILQSSNTLEFRATSDLLGSNSKAEFPSFSDIVFTLKAELNTAEDQKNSTLFGCMACGIQFILHTLVMQSISSKSTVVVPDEEWLVRIDKAIDVDRTVIDCLIKEIRLVSQEDSTMDNNSKSYESSFRVFLSIIFDCFIGQYRNNNKILSNITYGTIFTKLISLSPSSVIEKLAPFISDLLLISNDRSLNESSSIQIAKSIGVIASHPINDNLGINNLLNNLVIEDLQSPPLKSKLLIAAYVLSRLALRKRIEFIDSELLVAFCDKLLDALQNLNTYSISLECVSQIAIFGVLGPELEVDVRVKTFVSKFVEEIKPRVKKCDERSVLTLSHLAMACNDATDTKKLNEYEKLVYDTHVSKQIEYVFTSGEAFTILAAGWDSKVLERQMDIQDESIEYIPSNTLRLPLILKVTLESCNNTKPSLRKAGCIWLLSLVQYCGHLSDIKDRATEIHLTFMRFLADRDELVQESASRGLSIVYEMGDHNLKDTLVRGLLKSFTDSNSSTLAAGSVGHETELFEPDLLKTNDGSVSTYKDVLNLASDVGDPSLVYKFMSLAKSSALWSSRKGMAFGLGSILSKSSLDELISSNKGLANKLIPKLYRYRYDPNSSVSKSMNDIWNALIKDSSKTVNDNFDLILNELLKEMGNKEWRVRQASTAALNDLLQTVPLEAYEESIEQIWGMSFRAMDDIKESVRKEGSGLTRSLATTLTRTADVKSGVSTNKAKKVLTNLIPFLLGSKGLLSDAEDIKKFALDTILKLCKVGGSAIKPFIPNLLDNFINLMSSLEPEAVNYLVLNADKYNMKSNDIDAQRLQSLGHSPMMDAIEKLLDSLDDSLMPGTVQILQQSIKRSIGLPSKVCGSRVLVSLVIKHLELVKPYGDQLLKTCINQLGDKNDTIASSYATAAGYLCRISSIDKIIEYSKVLLKLYFESDDDRSREIAGIGSESMSKYSGDKFELVLSAFLPLAFIGKYDSVKSVKKPFEREWIESTSGNNSIKLYMKEICDICETYLTSNQYGIRKTIGKAIVALCDSIEETTTFPQQIMNELFNILIEACKGKSWSGKELVLESLVSISVKSKSLINNDNVLFNKLNKVILTEAKRRNKEYQKHAVKLMGKYLKEFPSDELVETYVGLMTDLLSDAYYEDSDDEMEDEKPGKIMVKLEEDRLLFIQNLFDTVAMPINNSLCKLMLKSSINLFKSKIDVTWRSKVQINQCLLSFIKDLISNDITIDNEEMELLYSNWKLLEGECLQSNSIENVKIQFIRFSRILIMYFEKVNEVKKAQNLTSSLTEFRNTENSAIIQSELLKVND</sequence>
<dbReference type="Proteomes" id="UP000054251">
    <property type="component" value="Unassembled WGS sequence"/>
</dbReference>
<evidence type="ECO:0000256" key="1">
    <source>
        <dbReference type="ARBA" id="ARBA00004496"/>
    </source>
</evidence>
<dbReference type="GO" id="GO:0000502">
    <property type="term" value="C:proteasome complex"/>
    <property type="evidence" value="ECO:0007669"/>
    <property type="project" value="UniProtKB-KW"/>
</dbReference>
<evidence type="ECO:0000259" key="5">
    <source>
        <dbReference type="Pfam" id="PF13001"/>
    </source>
</evidence>
<comment type="subcellular location">
    <subcellularLocation>
        <location evidence="1">Cytoplasm</location>
    </subcellularLocation>
</comment>
<reference evidence="7 8" key="1">
    <citation type="submission" date="2015-11" db="EMBL/GenBank/DDBJ databases">
        <title>The genome of Debaryomyces fabryi.</title>
        <authorList>
            <person name="Tafer H."/>
            <person name="Lopandic K."/>
        </authorList>
    </citation>
    <scope>NUCLEOTIDE SEQUENCE [LARGE SCALE GENOMIC DNA]</scope>
    <source>
        <strain evidence="7 8">CBS 789</strain>
    </source>
</reference>
<evidence type="ECO:0000259" key="6">
    <source>
        <dbReference type="Pfam" id="PF24492"/>
    </source>
</evidence>
<dbReference type="GeneID" id="26840758"/>
<evidence type="ECO:0000256" key="4">
    <source>
        <dbReference type="ARBA" id="ARBA00022942"/>
    </source>
</evidence>
<dbReference type="EMBL" id="LMYN01000086">
    <property type="protein sequence ID" value="KSA00472.1"/>
    <property type="molecule type" value="Genomic_DNA"/>
</dbReference>
<dbReference type="GO" id="GO:0036503">
    <property type="term" value="P:ERAD pathway"/>
    <property type="evidence" value="ECO:0007669"/>
    <property type="project" value="TreeGrafter"/>
</dbReference>
<dbReference type="InterPro" id="IPR016024">
    <property type="entry name" value="ARM-type_fold"/>
</dbReference>
<proteinExistence type="predicted"/>
<dbReference type="PANTHER" id="PTHR23346:SF19">
    <property type="entry name" value="PROTEASOME ADAPTER AND SCAFFOLD PROTEIN ECM29"/>
    <property type="match status" value="1"/>
</dbReference>
<evidence type="ECO:0008006" key="9">
    <source>
        <dbReference type="Google" id="ProtNLM"/>
    </source>
</evidence>
<dbReference type="Pfam" id="PF13001">
    <property type="entry name" value="ECM29_N"/>
    <property type="match status" value="1"/>
</dbReference>
<dbReference type="GO" id="GO:0005634">
    <property type="term" value="C:nucleus"/>
    <property type="evidence" value="ECO:0007669"/>
    <property type="project" value="TreeGrafter"/>
</dbReference>
<keyword evidence="2" id="KW-0963">Cytoplasm</keyword>
<accession>A0A0V1PW41</accession>
<feature type="domain" description="Proteasome adapter and scaffold protein ECM29 HEAT-repeat" evidence="6">
    <location>
        <begin position="1295"/>
        <end position="1456"/>
    </location>
</feature>
<evidence type="ECO:0000256" key="2">
    <source>
        <dbReference type="ARBA" id="ARBA00022490"/>
    </source>
</evidence>
<dbReference type="GO" id="GO:0060090">
    <property type="term" value="F:molecular adaptor activity"/>
    <property type="evidence" value="ECO:0007669"/>
    <property type="project" value="InterPro"/>
</dbReference>
<dbReference type="RefSeq" id="XP_015466574.1">
    <property type="nucleotide sequence ID" value="XM_015612578.1"/>
</dbReference>
<dbReference type="InterPro" id="IPR024372">
    <property type="entry name" value="Ecm29_N"/>
</dbReference>
<dbReference type="InterPro" id="IPR055443">
    <property type="entry name" value="HEAT_ECM29"/>
</dbReference>
<dbReference type="Pfam" id="PF24492">
    <property type="entry name" value="HEAT_ECM29"/>
    <property type="match status" value="1"/>
</dbReference>
<organism evidence="7 8">
    <name type="scientific">Debaryomyces fabryi</name>
    <dbReference type="NCBI Taxonomy" id="58627"/>
    <lineage>
        <taxon>Eukaryota</taxon>
        <taxon>Fungi</taxon>
        <taxon>Dikarya</taxon>
        <taxon>Ascomycota</taxon>
        <taxon>Saccharomycotina</taxon>
        <taxon>Pichiomycetes</taxon>
        <taxon>Debaryomycetaceae</taxon>
        <taxon>Debaryomyces</taxon>
    </lineage>
</organism>
<comment type="caution">
    <text evidence="7">The sequence shown here is derived from an EMBL/GenBank/DDBJ whole genome shotgun (WGS) entry which is preliminary data.</text>
</comment>
<dbReference type="InterPro" id="IPR011989">
    <property type="entry name" value="ARM-like"/>
</dbReference>
<gene>
    <name evidence="7" type="ORF">AC631_03749</name>
</gene>
<keyword evidence="4" id="KW-0647">Proteasome</keyword>
<dbReference type="PANTHER" id="PTHR23346">
    <property type="entry name" value="TRANSLATIONAL ACTIVATOR GCN1-RELATED"/>
    <property type="match status" value="1"/>
</dbReference>
<dbReference type="OrthoDB" id="16066at2759"/>
<dbReference type="GO" id="GO:0005737">
    <property type="term" value="C:cytoplasm"/>
    <property type="evidence" value="ECO:0007669"/>
    <property type="project" value="UniProtKB-SubCell"/>
</dbReference>
<evidence type="ECO:0000256" key="3">
    <source>
        <dbReference type="ARBA" id="ARBA00022737"/>
    </source>
</evidence>
<evidence type="ECO:0000313" key="7">
    <source>
        <dbReference type="EMBL" id="KSA00472.1"/>
    </source>
</evidence>
<name>A0A0V1PW41_9ASCO</name>
<dbReference type="SUPFAM" id="SSF48371">
    <property type="entry name" value="ARM repeat"/>
    <property type="match status" value="2"/>
</dbReference>
<protein>
    <recommendedName>
        <fullName evidence="9">Proteasome component ECM29</fullName>
    </recommendedName>
</protein>
<keyword evidence="8" id="KW-1185">Reference proteome</keyword>
<dbReference type="Pfam" id="PF23731">
    <property type="entry name" value="ARM_ECM29_C"/>
    <property type="match status" value="1"/>
</dbReference>
<dbReference type="GO" id="GO:0043248">
    <property type="term" value="P:proteasome assembly"/>
    <property type="evidence" value="ECO:0007669"/>
    <property type="project" value="InterPro"/>
</dbReference>
<evidence type="ECO:0000313" key="8">
    <source>
        <dbReference type="Proteomes" id="UP000054251"/>
    </source>
</evidence>
<keyword evidence="3" id="KW-0677">Repeat</keyword>